<dbReference type="AlphaFoldDB" id="A0A7S4IXK9"/>
<proteinExistence type="predicted"/>
<organism evidence="1">
    <name type="scientific">Odontella aurita</name>
    <dbReference type="NCBI Taxonomy" id="265563"/>
    <lineage>
        <taxon>Eukaryota</taxon>
        <taxon>Sar</taxon>
        <taxon>Stramenopiles</taxon>
        <taxon>Ochrophyta</taxon>
        <taxon>Bacillariophyta</taxon>
        <taxon>Mediophyceae</taxon>
        <taxon>Biddulphiophycidae</taxon>
        <taxon>Eupodiscales</taxon>
        <taxon>Odontellaceae</taxon>
        <taxon>Odontella</taxon>
    </lineage>
</organism>
<evidence type="ECO:0000313" key="1">
    <source>
        <dbReference type="EMBL" id="CAE2242580.1"/>
    </source>
</evidence>
<name>A0A7S4IXK9_9STRA</name>
<sequence>MSIHCHPCLLHPIYNPKDSAANCLATFPSLQFDPHIGEGTSCSKSGVVTDEKSTCNVTPAQHWSRVVKKPVNSCHNWDLKILHDKVDATILLSVHQRELMKLLSN</sequence>
<gene>
    <name evidence="1" type="ORF">OAUR00152_LOCUS16735</name>
</gene>
<accession>A0A7S4IXK9</accession>
<protein>
    <submittedName>
        <fullName evidence="1">Uncharacterized protein</fullName>
    </submittedName>
</protein>
<dbReference type="EMBL" id="HBKQ01024521">
    <property type="protein sequence ID" value="CAE2242580.1"/>
    <property type="molecule type" value="Transcribed_RNA"/>
</dbReference>
<reference evidence="1" key="1">
    <citation type="submission" date="2021-01" db="EMBL/GenBank/DDBJ databases">
        <authorList>
            <person name="Corre E."/>
            <person name="Pelletier E."/>
            <person name="Niang G."/>
            <person name="Scheremetjew M."/>
            <person name="Finn R."/>
            <person name="Kale V."/>
            <person name="Holt S."/>
            <person name="Cochrane G."/>
            <person name="Meng A."/>
            <person name="Brown T."/>
            <person name="Cohen L."/>
        </authorList>
    </citation>
    <scope>NUCLEOTIDE SEQUENCE</scope>
    <source>
        <strain evidence="1">Isolate 1302-5</strain>
    </source>
</reference>